<name>A0A2G9T3U9_TELCI</name>
<dbReference type="AlphaFoldDB" id="A0A2G9T3U9"/>
<sequence length="148" mass="16436">LCPEQAPDIKVMEDHFLRAHVNKKYQCLGSMHASIAANEGDETILRPILELIQAKNRSLVRHVKGVSRTGAHCVVTVWFILERRSTAVRSVDAVLLAKTTLNRTFEVMEYIVDVIRNAKESHGVSPLLSVAASGFHLTWLSGLFSMAV</sequence>
<evidence type="ECO:0000313" key="2">
    <source>
        <dbReference type="Proteomes" id="UP000230423"/>
    </source>
</evidence>
<accession>A0A2G9T3U9</accession>
<gene>
    <name evidence="1" type="ORF">TELCIR_26068</name>
</gene>
<proteinExistence type="predicted"/>
<keyword evidence="2" id="KW-1185">Reference proteome</keyword>
<dbReference type="EMBL" id="KZ427688">
    <property type="protein sequence ID" value="PIO52624.1"/>
    <property type="molecule type" value="Genomic_DNA"/>
</dbReference>
<feature type="non-terminal residue" evidence="1">
    <location>
        <position position="1"/>
    </location>
</feature>
<reference evidence="1 2" key="1">
    <citation type="submission" date="2015-09" db="EMBL/GenBank/DDBJ databases">
        <title>Draft genome of the parasitic nematode Teladorsagia circumcincta isolate WARC Sus (inbred).</title>
        <authorList>
            <person name="Mitreva M."/>
        </authorList>
    </citation>
    <scope>NUCLEOTIDE SEQUENCE [LARGE SCALE GENOMIC DNA]</scope>
    <source>
        <strain evidence="1 2">S</strain>
    </source>
</reference>
<organism evidence="1 2">
    <name type="scientific">Teladorsagia circumcincta</name>
    <name type="common">Brown stomach worm</name>
    <name type="synonym">Ostertagia circumcincta</name>
    <dbReference type="NCBI Taxonomy" id="45464"/>
    <lineage>
        <taxon>Eukaryota</taxon>
        <taxon>Metazoa</taxon>
        <taxon>Ecdysozoa</taxon>
        <taxon>Nematoda</taxon>
        <taxon>Chromadorea</taxon>
        <taxon>Rhabditida</taxon>
        <taxon>Rhabditina</taxon>
        <taxon>Rhabditomorpha</taxon>
        <taxon>Strongyloidea</taxon>
        <taxon>Trichostrongylidae</taxon>
        <taxon>Teladorsagia</taxon>
    </lineage>
</organism>
<evidence type="ECO:0000313" key="1">
    <source>
        <dbReference type="EMBL" id="PIO52624.1"/>
    </source>
</evidence>
<protein>
    <submittedName>
        <fullName evidence="1">Uncharacterized protein</fullName>
    </submittedName>
</protein>
<dbReference type="Proteomes" id="UP000230423">
    <property type="component" value="Unassembled WGS sequence"/>
</dbReference>